<organism evidence="2">
    <name type="scientific">marine metagenome</name>
    <dbReference type="NCBI Taxonomy" id="408172"/>
    <lineage>
        <taxon>unclassified sequences</taxon>
        <taxon>metagenomes</taxon>
        <taxon>ecological metagenomes</taxon>
    </lineage>
</organism>
<dbReference type="PANTHER" id="PTHR43472:SF1">
    <property type="entry name" value="PHOSPHORIBOSYLAMINE--GLYCINE LIGASE, CHLOROPLASTIC"/>
    <property type="match status" value="1"/>
</dbReference>
<dbReference type="PANTHER" id="PTHR43472">
    <property type="entry name" value="PHOSPHORIBOSYLAMINE--GLYCINE LIGASE"/>
    <property type="match status" value="1"/>
</dbReference>
<dbReference type="InterPro" id="IPR020562">
    <property type="entry name" value="PRibGlycinamide_synth_N"/>
</dbReference>
<dbReference type="Pfam" id="PF02844">
    <property type="entry name" value="GARS_N"/>
    <property type="match status" value="1"/>
</dbReference>
<dbReference type="GO" id="GO:0004637">
    <property type="term" value="F:phosphoribosylamine-glycine ligase activity"/>
    <property type="evidence" value="ECO:0007669"/>
    <property type="project" value="InterPro"/>
</dbReference>
<reference evidence="2" key="1">
    <citation type="submission" date="2018-05" db="EMBL/GenBank/DDBJ databases">
        <authorList>
            <person name="Lanie J.A."/>
            <person name="Ng W.-L."/>
            <person name="Kazmierczak K.M."/>
            <person name="Andrzejewski T.M."/>
            <person name="Davidsen T.M."/>
            <person name="Wayne K.J."/>
            <person name="Tettelin H."/>
            <person name="Glass J.I."/>
            <person name="Rusch D."/>
            <person name="Podicherti R."/>
            <person name="Tsui H.-C.T."/>
            <person name="Winkler M.E."/>
        </authorList>
    </citation>
    <scope>NUCLEOTIDE SEQUENCE</scope>
</reference>
<sequence length="61" mass="6373">MKVLIVGSGAREHALAWRLRQSPAVTAIWAASGNGGTAQIATNLNVSPEDVESIPKYAKGL</sequence>
<feature type="non-terminal residue" evidence="2">
    <location>
        <position position="61"/>
    </location>
</feature>
<evidence type="ECO:0000259" key="1">
    <source>
        <dbReference type="Pfam" id="PF02844"/>
    </source>
</evidence>
<dbReference type="AlphaFoldDB" id="A0A382C7P3"/>
<name>A0A382C7P3_9ZZZZ</name>
<feature type="domain" description="Phosphoribosylglycinamide synthetase N-terminal" evidence="1">
    <location>
        <begin position="1"/>
        <end position="59"/>
    </location>
</feature>
<gene>
    <name evidence="2" type="ORF">METZ01_LOCUS174585</name>
</gene>
<dbReference type="InterPro" id="IPR000115">
    <property type="entry name" value="PRibGlycinamide_synth"/>
</dbReference>
<dbReference type="Gene3D" id="3.40.50.20">
    <property type="match status" value="1"/>
</dbReference>
<dbReference type="GO" id="GO:0009113">
    <property type="term" value="P:purine nucleobase biosynthetic process"/>
    <property type="evidence" value="ECO:0007669"/>
    <property type="project" value="InterPro"/>
</dbReference>
<protein>
    <recommendedName>
        <fullName evidence="1">Phosphoribosylglycinamide synthetase N-terminal domain-containing protein</fullName>
    </recommendedName>
</protein>
<accession>A0A382C7P3</accession>
<evidence type="ECO:0000313" key="2">
    <source>
        <dbReference type="EMBL" id="SVB21731.1"/>
    </source>
</evidence>
<proteinExistence type="predicted"/>
<dbReference type="EMBL" id="UINC01033055">
    <property type="protein sequence ID" value="SVB21731.1"/>
    <property type="molecule type" value="Genomic_DNA"/>
</dbReference>
<dbReference type="SUPFAM" id="SSF52440">
    <property type="entry name" value="PreATP-grasp domain"/>
    <property type="match status" value="1"/>
</dbReference>
<dbReference type="InterPro" id="IPR016185">
    <property type="entry name" value="PreATP-grasp_dom_sf"/>
</dbReference>